<dbReference type="EMBL" id="JAOPHQ010006074">
    <property type="protein sequence ID" value="KAK0132882.1"/>
    <property type="molecule type" value="Genomic_DNA"/>
</dbReference>
<evidence type="ECO:0000313" key="1">
    <source>
        <dbReference type="EMBL" id="KAK0132882.1"/>
    </source>
</evidence>
<name>A0AA47M3B7_MERPO</name>
<sequence>MKPLAYTLLDTQSSHTFVDQEVCEKLQAAIEPVKLKLSTMIGKDSVVKSQRAYTRDFIPLERTHIPTCQTAKKWKHLVNMAEEIPPLMECGSANTKMGHHWWVTTSPTPLKPDSVWSIVGSVPQSVNAKDVTGLCHRTPNQVTKAYHKKIFRFLQILKGGIRQNEAWPPGDASSFKVRPHLPDNKKLALARVKAPQKEA</sequence>
<reference evidence="1" key="1">
    <citation type="journal article" date="2023" name="Front. Mar. Sci.">
        <title>A new Merluccius polli reference genome to investigate the effects of global change in West African waters.</title>
        <authorList>
            <person name="Mateo J.L."/>
            <person name="Blanco-Fernandez C."/>
            <person name="Garcia-Vazquez E."/>
            <person name="Machado-Schiaffino G."/>
        </authorList>
    </citation>
    <scope>NUCLEOTIDE SEQUENCE</scope>
    <source>
        <strain evidence="1">C29</strain>
        <tissue evidence="1">Fin</tissue>
    </source>
</reference>
<protein>
    <submittedName>
        <fullName evidence="1">Uncharacterized protein</fullName>
    </submittedName>
</protein>
<dbReference type="Proteomes" id="UP001174136">
    <property type="component" value="Unassembled WGS sequence"/>
</dbReference>
<accession>A0AA47M3B7</accession>
<organism evidence="1 2">
    <name type="scientific">Merluccius polli</name>
    <name type="common">Benguela hake</name>
    <name type="synonym">Merluccius cadenati</name>
    <dbReference type="NCBI Taxonomy" id="89951"/>
    <lineage>
        <taxon>Eukaryota</taxon>
        <taxon>Metazoa</taxon>
        <taxon>Chordata</taxon>
        <taxon>Craniata</taxon>
        <taxon>Vertebrata</taxon>
        <taxon>Euteleostomi</taxon>
        <taxon>Actinopterygii</taxon>
        <taxon>Neopterygii</taxon>
        <taxon>Teleostei</taxon>
        <taxon>Neoteleostei</taxon>
        <taxon>Acanthomorphata</taxon>
        <taxon>Zeiogadaria</taxon>
        <taxon>Gadariae</taxon>
        <taxon>Gadiformes</taxon>
        <taxon>Gadoidei</taxon>
        <taxon>Merlucciidae</taxon>
        <taxon>Merluccius</taxon>
    </lineage>
</organism>
<keyword evidence="2" id="KW-1185">Reference proteome</keyword>
<proteinExistence type="predicted"/>
<dbReference type="AlphaFoldDB" id="A0AA47M3B7"/>
<dbReference type="PANTHER" id="PTHR47331:SF5">
    <property type="entry name" value="RIBONUCLEASE H"/>
    <property type="match status" value="1"/>
</dbReference>
<evidence type="ECO:0000313" key="2">
    <source>
        <dbReference type="Proteomes" id="UP001174136"/>
    </source>
</evidence>
<dbReference type="PANTHER" id="PTHR47331">
    <property type="entry name" value="PHD-TYPE DOMAIN-CONTAINING PROTEIN"/>
    <property type="match status" value="1"/>
</dbReference>
<comment type="caution">
    <text evidence="1">The sequence shown here is derived from an EMBL/GenBank/DDBJ whole genome shotgun (WGS) entry which is preliminary data.</text>
</comment>
<gene>
    <name evidence="1" type="ORF">N1851_032004</name>
</gene>